<dbReference type="Proteomes" id="UP000324222">
    <property type="component" value="Unassembled WGS sequence"/>
</dbReference>
<dbReference type="EMBL" id="VSRR010010282">
    <property type="protein sequence ID" value="MPC51597.1"/>
    <property type="molecule type" value="Genomic_DNA"/>
</dbReference>
<evidence type="ECO:0000313" key="1">
    <source>
        <dbReference type="EMBL" id="MPC51597.1"/>
    </source>
</evidence>
<proteinExistence type="predicted"/>
<sequence length="67" mass="7158">MSTICFLAEPKMAPLIPAQSNSSRLQTELRQQLVPCVTGAVPGCGNLRRQLIVGRAEAAAAGQIFYN</sequence>
<accession>A0A5B7G219</accession>
<evidence type="ECO:0000313" key="2">
    <source>
        <dbReference type="Proteomes" id="UP000324222"/>
    </source>
</evidence>
<reference evidence="1 2" key="1">
    <citation type="submission" date="2019-05" db="EMBL/GenBank/DDBJ databases">
        <title>Another draft genome of Portunus trituberculatus and its Hox gene families provides insights of decapod evolution.</title>
        <authorList>
            <person name="Jeong J.-H."/>
            <person name="Song I."/>
            <person name="Kim S."/>
            <person name="Choi T."/>
            <person name="Kim D."/>
            <person name="Ryu S."/>
            <person name="Kim W."/>
        </authorList>
    </citation>
    <scope>NUCLEOTIDE SEQUENCE [LARGE SCALE GENOMIC DNA]</scope>
    <source>
        <tissue evidence="1">Muscle</tissue>
    </source>
</reference>
<organism evidence="1 2">
    <name type="scientific">Portunus trituberculatus</name>
    <name type="common">Swimming crab</name>
    <name type="synonym">Neptunus trituberculatus</name>
    <dbReference type="NCBI Taxonomy" id="210409"/>
    <lineage>
        <taxon>Eukaryota</taxon>
        <taxon>Metazoa</taxon>
        <taxon>Ecdysozoa</taxon>
        <taxon>Arthropoda</taxon>
        <taxon>Crustacea</taxon>
        <taxon>Multicrustacea</taxon>
        <taxon>Malacostraca</taxon>
        <taxon>Eumalacostraca</taxon>
        <taxon>Eucarida</taxon>
        <taxon>Decapoda</taxon>
        <taxon>Pleocyemata</taxon>
        <taxon>Brachyura</taxon>
        <taxon>Eubrachyura</taxon>
        <taxon>Portunoidea</taxon>
        <taxon>Portunidae</taxon>
        <taxon>Portuninae</taxon>
        <taxon>Portunus</taxon>
    </lineage>
</organism>
<dbReference type="AlphaFoldDB" id="A0A5B7G219"/>
<protein>
    <submittedName>
        <fullName evidence="1">Uncharacterized protein</fullName>
    </submittedName>
</protein>
<keyword evidence="2" id="KW-1185">Reference proteome</keyword>
<comment type="caution">
    <text evidence="1">The sequence shown here is derived from an EMBL/GenBank/DDBJ whole genome shotgun (WGS) entry which is preliminary data.</text>
</comment>
<name>A0A5B7G219_PORTR</name>
<gene>
    <name evidence="1" type="ORF">E2C01_045446</name>
</gene>